<evidence type="ECO:0000313" key="2">
    <source>
        <dbReference type="EMBL" id="CNV27570.1"/>
    </source>
</evidence>
<gene>
    <name evidence="2" type="ORF">ERS007661_01953</name>
    <name evidence="3" type="ORF">ERS007741_00064</name>
    <name evidence="1" type="ORF">ERS027659_02872</name>
</gene>
<name>A0A655AAX8_MYCTX</name>
<dbReference type="Proteomes" id="UP000039217">
    <property type="component" value="Unassembled WGS sequence"/>
</dbReference>
<dbReference type="AlphaFoldDB" id="A0A655AAX8"/>
<accession>A0A655AAX8</accession>
<evidence type="ECO:0000313" key="5">
    <source>
        <dbReference type="Proteomes" id="UP000048600"/>
    </source>
</evidence>
<evidence type="ECO:0000313" key="1">
    <source>
        <dbReference type="EMBL" id="CKS27559.1"/>
    </source>
</evidence>
<sequence length="118" mass="12868">MISGAPRSISLFSRLLRLITLRYRSFKSDVANRPPSSCTIGRSSGGITGTASSTMPIGELPDCWNAATTFSRLRARSFFCPLPFRMTSRSDSASASMSKFSISFWIDSAPMAPVKYSP</sequence>
<organism evidence="1 6">
    <name type="scientific">Mycobacterium tuberculosis</name>
    <dbReference type="NCBI Taxonomy" id="1773"/>
    <lineage>
        <taxon>Bacteria</taxon>
        <taxon>Bacillati</taxon>
        <taxon>Actinomycetota</taxon>
        <taxon>Actinomycetes</taxon>
        <taxon>Mycobacteriales</taxon>
        <taxon>Mycobacteriaceae</taxon>
        <taxon>Mycobacterium</taxon>
        <taxon>Mycobacterium tuberculosis complex</taxon>
    </lineage>
</organism>
<evidence type="ECO:0000313" key="3">
    <source>
        <dbReference type="EMBL" id="COV51204.1"/>
    </source>
</evidence>
<dbReference type="EMBL" id="CNFT01000752">
    <property type="protein sequence ID" value="CKS27559.1"/>
    <property type="molecule type" value="Genomic_DNA"/>
</dbReference>
<protein>
    <submittedName>
        <fullName evidence="1">Uncharacterized protein</fullName>
    </submittedName>
</protein>
<evidence type="ECO:0000313" key="6">
    <source>
        <dbReference type="Proteomes" id="UP000050164"/>
    </source>
</evidence>
<dbReference type="EMBL" id="CHKL01000003">
    <property type="protein sequence ID" value="COV51204.1"/>
    <property type="molecule type" value="Genomic_DNA"/>
</dbReference>
<dbReference type="EMBL" id="CQQC01000613">
    <property type="protein sequence ID" value="CNV27570.1"/>
    <property type="molecule type" value="Genomic_DNA"/>
</dbReference>
<dbReference type="Proteomes" id="UP000048600">
    <property type="component" value="Unassembled WGS sequence"/>
</dbReference>
<dbReference type="Proteomes" id="UP000050164">
    <property type="component" value="Unassembled WGS sequence"/>
</dbReference>
<proteinExistence type="predicted"/>
<reference evidence="4 5" key="1">
    <citation type="submission" date="2015-03" db="EMBL/GenBank/DDBJ databases">
        <authorList>
            <consortium name="Pathogen Informatics"/>
        </authorList>
    </citation>
    <scope>NUCLEOTIDE SEQUENCE [LARGE SCALE GENOMIC DNA]</scope>
    <source>
        <strain evidence="1 6">Bir 185</strain>
        <strain evidence="2 4">D00501624</strain>
        <strain evidence="3 5">P00601463</strain>
    </source>
</reference>
<evidence type="ECO:0000313" key="4">
    <source>
        <dbReference type="Proteomes" id="UP000039217"/>
    </source>
</evidence>